<proteinExistence type="predicted"/>
<dbReference type="CDD" id="cd05244">
    <property type="entry name" value="BVR-B_like_SDR_a"/>
    <property type="match status" value="1"/>
</dbReference>
<dbReference type="PANTHER" id="PTHR43355:SF2">
    <property type="entry name" value="FLAVIN REDUCTASE (NADPH)"/>
    <property type="match status" value="1"/>
</dbReference>
<evidence type="ECO:0000259" key="1">
    <source>
        <dbReference type="Pfam" id="PF13460"/>
    </source>
</evidence>
<dbReference type="RefSeq" id="WP_149838099.1">
    <property type="nucleotide sequence ID" value="NZ_VUOC01000002.1"/>
</dbReference>
<reference evidence="2 3" key="1">
    <citation type="submission" date="2019-09" db="EMBL/GenBank/DDBJ databases">
        <title>Chitinophaga ginsengihumi sp. nov., isolated from soil of ginseng rhizosphere.</title>
        <authorList>
            <person name="Lee J."/>
        </authorList>
    </citation>
    <scope>NUCLEOTIDE SEQUENCE [LARGE SCALE GENOMIC DNA]</scope>
    <source>
        <strain evidence="2 3">BN140078</strain>
    </source>
</reference>
<keyword evidence="3" id="KW-1185">Reference proteome</keyword>
<dbReference type="SUPFAM" id="SSF51735">
    <property type="entry name" value="NAD(P)-binding Rossmann-fold domains"/>
    <property type="match status" value="1"/>
</dbReference>
<accession>A0A5B2VTV4</accession>
<dbReference type="InterPro" id="IPR036291">
    <property type="entry name" value="NAD(P)-bd_dom_sf"/>
</dbReference>
<dbReference type="EMBL" id="VUOC01000002">
    <property type="protein sequence ID" value="KAA2243223.1"/>
    <property type="molecule type" value="Genomic_DNA"/>
</dbReference>
<feature type="domain" description="NAD(P)-binding" evidence="1">
    <location>
        <begin position="10"/>
        <end position="206"/>
    </location>
</feature>
<dbReference type="PANTHER" id="PTHR43355">
    <property type="entry name" value="FLAVIN REDUCTASE (NADPH)"/>
    <property type="match status" value="1"/>
</dbReference>
<name>A0A5B2VTV4_9BACT</name>
<gene>
    <name evidence="2" type="ORF">F0L74_11960</name>
</gene>
<dbReference type="AlphaFoldDB" id="A0A5B2VTV4"/>
<evidence type="ECO:0000313" key="2">
    <source>
        <dbReference type="EMBL" id="KAA2243223.1"/>
    </source>
</evidence>
<dbReference type="GO" id="GO:0016646">
    <property type="term" value="F:oxidoreductase activity, acting on the CH-NH group of donors, NAD or NADP as acceptor"/>
    <property type="evidence" value="ECO:0007669"/>
    <property type="project" value="TreeGrafter"/>
</dbReference>
<comment type="caution">
    <text evidence="2">The sequence shown here is derived from an EMBL/GenBank/DDBJ whole genome shotgun (WGS) entry which is preliminary data.</text>
</comment>
<protein>
    <submittedName>
        <fullName evidence="2">NAD(P)-dependent oxidoreductase</fullName>
    </submittedName>
</protein>
<dbReference type="InterPro" id="IPR051606">
    <property type="entry name" value="Polyketide_Oxido-like"/>
</dbReference>
<dbReference type="InterPro" id="IPR016040">
    <property type="entry name" value="NAD(P)-bd_dom"/>
</dbReference>
<dbReference type="Proteomes" id="UP000324611">
    <property type="component" value="Unassembled WGS sequence"/>
</dbReference>
<evidence type="ECO:0000313" key="3">
    <source>
        <dbReference type="Proteomes" id="UP000324611"/>
    </source>
</evidence>
<reference evidence="2 3" key="2">
    <citation type="submission" date="2019-09" db="EMBL/GenBank/DDBJ databases">
        <authorList>
            <person name="Jin C."/>
        </authorList>
    </citation>
    <scope>NUCLEOTIDE SEQUENCE [LARGE SCALE GENOMIC DNA]</scope>
    <source>
        <strain evidence="2 3">BN140078</strain>
    </source>
</reference>
<sequence>MESKKVALIGASGFVGAHILQELLNRGHQVTAIVRNPEKITTEHPNLVVKKGDVYNEDAVAALVSGMDAVINAFNPGWDNPNIYADFMTGSKAIQAGVKKAGVKRFITIGGAGSLEIAPGMQLVDTPNFPAQFKDGATAARDYLNILKEEKDLDWTFLSPAIEMSPAHPGERTGLYRTSLDTPVFDEDGRSRLSVEDTAIVIVDELEQSNHIRRRFTAAY</sequence>
<organism evidence="2 3">
    <name type="scientific">Chitinophaga agrisoli</name>
    <dbReference type="NCBI Taxonomy" id="2607653"/>
    <lineage>
        <taxon>Bacteria</taxon>
        <taxon>Pseudomonadati</taxon>
        <taxon>Bacteroidota</taxon>
        <taxon>Chitinophagia</taxon>
        <taxon>Chitinophagales</taxon>
        <taxon>Chitinophagaceae</taxon>
        <taxon>Chitinophaga</taxon>
    </lineage>
</organism>
<dbReference type="Gene3D" id="3.40.50.720">
    <property type="entry name" value="NAD(P)-binding Rossmann-like Domain"/>
    <property type="match status" value="1"/>
</dbReference>
<dbReference type="Pfam" id="PF13460">
    <property type="entry name" value="NAD_binding_10"/>
    <property type="match status" value="1"/>
</dbReference>